<sequence length="393" mass="42223">MPPPDFQPPAALIKREGIPELKSSPPSLEQLAAENIKVRDFAYESMLPPLPSIPRFRLAMPFVQQGQKGGLGPRPLKRLKSRHDYDPDEDPFVLTTSNGEDLSSKSKPLSRKSTEPILAPEEYSQPQEPDGVFARRPGFSDLAYYSPPPRPSATPRPLLSPQRAMPLATTFLMESQEESQGPDTPLVTPAGSLLWPAPVLDTSAIPASQLDSESQVPVQEDDVSYSQLGFSQPFSDSQAFSQGPSSPDHQGAGSSTPNRTFRSPCPSPDGKRLAFGAQAVATPASPLSSPGLSPAHDGIPSPSTSPRPHLTTPPPPYTSPNGNGASPSRYFLRKRASPSSPASRNGTTMSPRRRKSAKPPMMLAAVTRQSAHAVNPKSLRDSPRARPLRKSAL</sequence>
<reference evidence="1" key="2">
    <citation type="journal article" date="2022" name="New Phytol.">
        <title>Evolutionary transition to the ectomycorrhizal habit in the genomes of a hyperdiverse lineage of mushroom-forming fungi.</title>
        <authorList>
            <person name="Looney B."/>
            <person name="Miyauchi S."/>
            <person name="Morin E."/>
            <person name="Drula E."/>
            <person name="Courty P.E."/>
            <person name="Kohler A."/>
            <person name="Kuo A."/>
            <person name="LaButti K."/>
            <person name="Pangilinan J."/>
            <person name="Lipzen A."/>
            <person name="Riley R."/>
            <person name="Andreopoulos W."/>
            <person name="He G."/>
            <person name="Johnson J."/>
            <person name="Nolan M."/>
            <person name="Tritt A."/>
            <person name="Barry K.W."/>
            <person name="Grigoriev I.V."/>
            <person name="Nagy L.G."/>
            <person name="Hibbett D."/>
            <person name="Henrissat B."/>
            <person name="Matheny P.B."/>
            <person name="Labbe J."/>
            <person name="Martin F.M."/>
        </authorList>
    </citation>
    <scope>NUCLEOTIDE SEQUENCE</scope>
    <source>
        <strain evidence="1">FP105234-sp</strain>
    </source>
</reference>
<name>A0ACB8SBV1_9AGAM</name>
<dbReference type="Proteomes" id="UP000814033">
    <property type="component" value="Unassembled WGS sequence"/>
</dbReference>
<dbReference type="EMBL" id="MU275839">
    <property type="protein sequence ID" value="KAI0053673.1"/>
    <property type="molecule type" value="Genomic_DNA"/>
</dbReference>
<protein>
    <submittedName>
        <fullName evidence="1">Uncharacterized protein</fullName>
    </submittedName>
</protein>
<evidence type="ECO:0000313" key="1">
    <source>
        <dbReference type="EMBL" id="KAI0053673.1"/>
    </source>
</evidence>
<organism evidence="1 2">
    <name type="scientific">Auriscalpium vulgare</name>
    <dbReference type="NCBI Taxonomy" id="40419"/>
    <lineage>
        <taxon>Eukaryota</taxon>
        <taxon>Fungi</taxon>
        <taxon>Dikarya</taxon>
        <taxon>Basidiomycota</taxon>
        <taxon>Agaricomycotina</taxon>
        <taxon>Agaricomycetes</taxon>
        <taxon>Russulales</taxon>
        <taxon>Auriscalpiaceae</taxon>
        <taxon>Auriscalpium</taxon>
    </lineage>
</organism>
<evidence type="ECO:0000313" key="2">
    <source>
        <dbReference type="Proteomes" id="UP000814033"/>
    </source>
</evidence>
<gene>
    <name evidence="1" type="ORF">FA95DRAFT_1552180</name>
</gene>
<keyword evidence="2" id="KW-1185">Reference proteome</keyword>
<proteinExistence type="predicted"/>
<comment type="caution">
    <text evidence="1">The sequence shown here is derived from an EMBL/GenBank/DDBJ whole genome shotgun (WGS) entry which is preliminary data.</text>
</comment>
<accession>A0ACB8SBV1</accession>
<reference evidence="1" key="1">
    <citation type="submission" date="2021-02" db="EMBL/GenBank/DDBJ databases">
        <authorList>
            <consortium name="DOE Joint Genome Institute"/>
            <person name="Ahrendt S."/>
            <person name="Looney B.P."/>
            <person name="Miyauchi S."/>
            <person name="Morin E."/>
            <person name="Drula E."/>
            <person name="Courty P.E."/>
            <person name="Chicoki N."/>
            <person name="Fauchery L."/>
            <person name="Kohler A."/>
            <person name="Kuo A."/>
            <person name="Labutti K."/>
            <person name="Pangilinan J."/>
            <person name="Lipzen A."/>
            <person name="Riley R."/>
            <person name="Andreopoulos W."/>
            <person name="He G."/>
            <person name="Johnson J."/>
            <person name="Barry K.W."/>
            <person name="Grigoriev I.V."/>
            <person name="Nagy L."/>
            <person name="Hibbett D."/>
            <person name="Henrissat B."/>
            <person name="Matheny P.B."/>
            <person name="Labbe J."/>
            <person name="Martin F."/>
        </authorList>
    </citation>
    <scope>NUCLEOTIDE SEQUENCE</scope>
    <source>
        <strain evidence="1">FP105234-sp</strain>
    </source>
</reference>